<evidence type="ECO:0000313" key="2">
    <source>
        <dbReference type="EMBL" id="KAK1383868.1"/>
    </source>
</evidence>
<dbReference type="Proteomes" id="UP001237642">
    <property type="component" value="Unassembled WGS sequence"/>
</dbReference>
<evidence type="ECO:0000256" key="1">
    <source>
        <dbReference type="SAM" id="MobiDB-lite"/>
    </source>
</evidence>
<evidence type="ECO:0000313" key="3">
    <source>
        <dbReference type="Proteomes" id="UP001237642"/>
    </source>
</evidence>
<accession>A0AAD8MTZ0</accession>
<dbReference type="EMBL" id="JAUIZM010000005">
    <property type="protein sequence ID" value="KAK1383868.1"/>
    <property type="molecule type" value="Genomic_DNA"/>
</dbReference>
<reference evidence="2" key="2">
    <citation type="submission" date="2023-05" db="EMBL/GenBank/DDBJ databases">
        <authorList>
            <person name="Schelkunov M.I."/>
        </authorList>
    </citation>
    <scope>NUCLEOTIDE SEQUENCE</scope>
    <source>
        <strain evidence="2">Hsosn_3</strain>
        <tissue evidence="2">Leaf</tissue>
    </source>
</reference>
<organism evidence="2 3">
    <name type="scientific">Heracleum sosnowskyi</name>
    <dbReference type="NCBI Taxonomy" id="360622"/>
    <lineage>
        <taxon>Eukaryota</taxon>
        <taxon>Viridiplantae</taxon>
        <taxon>Streptophyta</taxon>
        <taxon>Embryophyta</taxon>
        <taxon>Tracheophyta</taxon>
        <taxon>Spermatophyta</taxon>
        <taxon>Magnoliopsida</taxon>
        <taxon>eudicotyledons</taxon>
        <taxon>Gunneridae</taxon>
        <taxon>Pentapetalae</taxon>
        <taxon>asterids</taxon>
        <taxon>campanulids</taxon>
        <taxon>Apiales</taxon>
        <taxon>Apiaceae</taxon>
        <taxon>Apioideae</taxon>
        <taxon>apioid superclade</taxon>
        <taxon>Tordylieae</taxon>
        <taxon>Tordyliinae</taxon>
        <taxon>Heracleum</taxon>
    </lineage>
</organism>
<dbReference type="AlphaFoldDB" id="A0AAD8MTZ0"/>
<proteinExistence type="predicted"/>
<comment type="caution">
    <text evidence="2">The sequence shown here is derived from an EMBL/GenBank/DDBJ whole genome shotgun (WGS) entry which is preliminary data.</text>
</comment>
<keyword evidence="3" id="KW-1185">Reference proteome</keyword>
<gene>
    <name evidence="2" type="ORF">POM88_021603</name>
</gene>
<name>A0AAD8MTZ0_9APIA</name>
<sequence length="119" mass="14054">MSAAQCKRDFYLSKVDQYYADKHLAEQLQKETPEPCYLQKQKVNPEQDPGRYISEGKVNPEQEDTSQSPYNQVMQQYLRTRPLAEKTGENKQLLSKDVWLLSHIFYWLLVYVSDVSLYL</sequence>
<reference evidence="2" key="1">
    <citation type="submission" date="2023-02" db="EMBL/GenBank/DDBJ databases">
        <title>Genome of toxic invasive species Heracleum sosnowskyi carries increased number of genes despite the absence of recent whole-genome duplications.</title>
        <authorList>
            <person name="Schelkunov M."/>
            <person name="Shtratnikova V."/>
            <person name="Makarenko M."/>
            <person name="Klepikova A."/>
            <person name="Omelchenko D."/>
            <person name="Novikova G."/>
            <person name="Obukhova E."/>
            <person name="Bogdanov V."/>
            <person name="Penin A."/>
            <person name="Logacheva M."/>
        </authorList>
    </citation>
    <scope>NUCLEOTIDE SEQUENCE</scope>
    <source>
        <strain evidence="2">Hsosn_3</strain>
        <tissue evidence="2">Leaf</tissue>
    </source>
</reference>
<protein>
    <submittedName>
        <fullName evidence="2">Uncharacterized protein</fullName>
    </submittedName>
</protein>
<feature type="region of interest" description="Disordered" evidence="1">
    <location>
        <begin position="40"/>
        <end position="69"/>
    </location>
</feature>